<dbReference type="InterPro" id="IPR013785">
    <property type="entry name" value="Aldolase_TIM"/>
</dbReference>
<dbReference type="OrthoDB" id="9812206at2"/>
<dbReference type="PANTHER" id="PTHR20857">
    <property type="entry name" value="THIAMINE-PHOSPHATE PYROPHOSPHORYLASE"/>
    <property type="match status" value="1"/>
</dbReference>
<dbReference type="EMBL" id="LT670848">
    <property type="protein sequence ID" value="SHM46545.1"/>
    <property type="molecule type" value="Genomic_DNA"/>
</dbReference>
<evidence type="ECO:0000256" key="4">
    <source>
        <dbReference type="ARBA" id="ARBA00022842"/>
    </source>
</evidence>
<proteinExistence type="inferred from homology"/>
<dbReference type="InterPro" id="IPR036206">
    <property type="entry name" value="ThiamineP_synth_sf"/>
</dbReference>
<dbReference type="Proteomes" id="UP000190235">
    <property type="component" value="Chromosome I"/>
</dbReference>
<dbReference type="Pfam" id="PF02581">
    <property type="entry name" value="TMP-TENI"/>
    <property type="match status" value="1"/>
</dbReference>
<evidence type="ECO:0000256" key="10">
    <source>
        <dbReference type="RuleBase" id="RU003826"/>
    </source>
</evidence>
<comment type="similarity">
    <text evidence="9 10">Belongs to the thiamine-phosphate synthase family.</text>
</comment>
<evidence type="ECO:0000313" key="13">
    <source>
        <dbReference type="EMBL" id="SHM46545.1"/>
    </source>
</evidence>
<dbReference type="SUPFAM" id="SSF51391">
    <property type="entry name" value="Thiamin phosphate synthase"/>
    <property type="match status" value="1"/>
</dbReference>
<feature type="binding site" evidence="9">
    <location>
        <position position="133"/>
    </location>
    <ligand>
        <name>4-amino-2-methyl-5-(diphosphooxymethyl)pyrimidine</name>
        <dbReference type="ChEBI" id="CHEBI:57841"/>
    </ligand>
</feature>
<keyword evidence="2 9" id="KW-0808">Transferase</keyword>
<dbReference type="InterPro" id="IPR022998">
    <property type="entry name" value="ThiamineP_synth_TenI"/>
</dbReference>
<organism evidence="13 14">
    <name type="scientific">Salegentibacter salegens</name>
    <dbReference type="NCBI Taxonomy" id="143223"/>
    <lineage>
        <taxon>Bacteria</taxon>
        <taxon>Pseudomonadati</taxon>
        <taxon>Bacteroidota</taxon>
        <taxon>Flavobacteriia</taxon>
        <taxon>Flavobacteriales</taxon>
        <taxon>Flavobacteriaceae</taxon>
        <taxon>Salegentibacter</taxon>
    </lineage>
</organism>
<dbReference type="GO" id="GO:0009229">
    <property type="term" value="P:thiamine diphosphate biosynthetic process"/>
    <property type="evidence" value="ECO:0007669"/>
    <property type="project" value="UniProtKB-UniRule"/>
</dbReference>
<dbReference type="STRING" id="143223.SAMN05878281_0766"/>
<evidence type="ECO:0000256" key="6">
    <source>
        <dbReference type="ARBA" id="ARBA00047334"/>
    </source>
</evidence>
<comment type="catalytic activity">
    <reaction evidence="7 9 10">
        <text>2-(2-carboxy-4-methylthiazol-5-yl)ethyl phosphate + 4-amino-2-methyl-5-(diphosphooxymethyl)pyrimidine + 2 H(+) = thiamine phosphate + CO2 + diphosphate</text>
        <dbReference type="Rhea" id="RHEA:47848"/>
        <dbReference type="ChEBI" id="CHEBI:15378"/>
        <dbReference type="ChEBI" id="CHEBI:16526"/>
        <dbReference type="ChEBI" id="CHEBI:33019"/>
        <dbReference type="ChEBI" id="CHEBI:37575"/>
        <dbReference type="ChEBI" id="CHEBI:57841"/>
        <dbReference type="ChEBI" id="CHEBI:62890"/>
        <dbReference type="EC" id="2.5.1.3"/>
    </reaction>
</comment>
<reference evidence="14" key="1">
    <citation type="submission" date="2016-11" db="EMBL/GenBank/DDBJ databases">
        <authorList>
            <person name="Varghese N."/>
            <person name="Submissions S."/>
        </authorList>
    </citation>
    <scope>NUCLEOTIDE SEQUENCE [LARGE SCALE GENOMIC DNA]</scope>
    <source>
        <strain evidence="14">ACAM 48</strain>
    </source>
</reference>
<keyword evidence="14" id="KW-1185">Reference proteome</keyword>
<gene>
    <name evidence="9" type="primary">thiE</name>
    <name evidence="13" type="ORF">SAMN05878281_0766</name>
</gene>
<dbReference type="InterPro" id="IPR034291">
    <property type="entry name" value="TMP_synthase"/>
</dbReference>
<dbReference type="GO" id="GO:0009228">
    <property type="term" value="P:thiamine biosynthetic process"/>
    <property type="evidence" value="ECO:0007669"/>
    <property type="project" value="UniProtKB-KW"/>
</dbReference>
<evidence type="ECO:0000259" key="12">
    <source>
        <dbReference type="Pfam" id="PF02581"/>
    </source>
</evidence>
<evidence type="ECO:0000256" key="7">
    <source>
        <dbReference type="ARBA" id="ARBA00047851"/>
    </source>
</evidence>
<dbReference type="AlphaFoldDB" id="A0A1M7J0R6"/>
<feature type="binding site" evidence="9">
    <location>
        <begin position="130"/>
        <end position="132"/>
    </location>
    <ligand>
        <name>2-[(2R,5Z)-2-carboxy-4-methylthiazol-5(2H)-ylidene]ethyl phosphate</name>
        <dbReference type="ChEBI" id="CHEBI:62899"/>
    </ligand>
</feature>
<evidence type="ECO:0000256" key="1">
    <source>
        <dbReference type="ARBA" id="ARBA00005165"/>
    </source>
</evidence>
<feature type="binding site" evidence="9">
    <location>
        <position position="104"/>
    </location>
    <ligand>
        <name>4-amino-2-methyl-5-(diphosphooxymethyl)pyrimidine</name>
        <dbReference type="ChEBI" id="CHEBI:57841"/>
    </ligand>
</feature>
<accession>A0A1M7J0R6</accession>
<feature type="binding site" evidence="9">
    <location>
        <position position="66"/>
    </location>
    <ligand>
        <name>Mg(2+)</name>
        <dbReference type="ChEBI" id="CHEBI:18420"/>
    </ligand>
</feature>
<dbReference type="UniPathway" id="UPA00060">
    <property type="reaction ID" value="UER00141"/>
</dbReference>
<keyword evidence="3 9" id="KW-0479">Metal-binding</keyword>
<dbReference type="GO" id="GO:0005737">
    <property type="term" value="C:cytoplasm"/>
    <property type="evidence" value="ECO:0007669"/>
    <property type="project" value="TreeGrafter"/>
</dbReference>
<feature type="domain" description="Thiamine phosphate synthase/TenI" evidence="12">
    <location>
        <begin position="12"/>
        <end position="186"/>
    </location>
</feature>
<dbReference type="PANTHER" id="PTHR20857:SF15">
    <property type="entry name" value="THIAMINE-PHOSPHATE SYNTHASE"/>
    <property type="match status" value="1"/>
</dbReference>
<evidence type="ECO:0000256" key="11">
    <source>
        <dbReference type="RuleBase" id="RU004253"/>
    </source>
</evidence>
<evidence type="ECO:0000256" key="9">
    <source>
        <dbReference type="HAMAP-Rule" id="MF_00097"/>
    </source>
</evidence>
<keyword evidence="5 9" id="KW-0784">Thiamine biosynthesis</keyword>
<evidence type="ECO:0000313" key="14">
    <source>
        <dbReference type="Proteomes" id="UP000190235"/>
    </source>
</evidence>
<dbReference type="CDD" id="cd00564">
    <property type="entry name" value="TMP_TenI"/>
    <property type="match status" value="1"/>
</dbReference>
<dbReference type="NCBIfam" id="TIGR00693">
    <property type="entry name" value="thiE"/>
    <property type="match status" value="1"/>
</dbReference>
<name>A0A1M7J0R6_9FLAO</name>
<feature type="binding site" evidence="9">
    <location>
        <begin position="33"/>
        <end position="37"/>
    </location>
    <ligand>
        <name>4-amino-2-methyl-5-(diphosphooxymethyl)pyrimidine</name>
        <dbReference type="ChEBI" id="CHEBI:57841"/>
    </ligand>
</feature>
<dbReference type="EC" id="2.5.1.3" evidence="9"/>
<feature type="binding site" evidence="9">
    <location>
        <position position="166"/>
    </location>
    <ligand>
        <name>2-[(2R,5Z)-2-carboxy-4-methylthiazol-5(2H)-ylidene]ethyl phosphate</name>
        <dbReference type="ChEBI" id="CHEBI:62899"/>
    </ligand>
</feature>
<dbReference type="Gene3D" id="3.20.20.70">
    <property type="entry name" value="Aldolase class I"/>
    <property type="match status" value="1"/>
</dbReference>
<protein>
    <recommendedName>
        <fullName evidence="9">Thiamine-phosphate synthase</fullName>
        <shortName evidence="9">TP synthase</shortName>
        <shortName evidence="9">TPS</shortName>
        <ecNumber evidence="9">2.5.1.3</ecNumber>
    </recommendedName>
    <alternativeName>
        <fullName evidence="9">Thiamine-phosphate pyrophosphorylase</fullName>
        <shortName evidence="9">TMP pyrophosphorylase</shortName>
        <shortName evidence="9">TMP-PPase</shortName>
    </alternativeName>
</protein>
<evidence type="ECO:0000256" key="5">
    <source>
        <dbReference type="ARBA" id="ARBA00022977"/>
    </source>
</evidence>
<dbReference type="HAMAP" id="MF_00097">
    <property type="entry name" value="TMP_synthase"/>
    <property type="match status" value="1"/>
</dbReference>
<sequence length="211" mass="23327">MISNLHYISQGETPEEHLKNIRKMCAAGADWIQLRLKDESFETILETAKAAKNICDEFQVKLIINDFPEVANKVDAHGVHLGKEDNCPLEARKLLGPDKIIGGTANTLEDCEGLCEKQVDYIGLGPFRFTTTKKKLSPILGAEGYRNLIQSLRANGKSIPVIAIGGIEPTDLRILAEIGLNGVAISGWLTSHPHPEIIFKEIQQQFSEKQL</sequence>
<dbReference type="GO" id="GO:0000287">
    <property type="term" value="F:magnesium ion binding"/>
    <property type="evidence" value="ECO:0007669"/>
    <property type="project" value="UniProtKB-UniRule"/>
</dbReference>
<comment type="caution">
    <text evidence="9">Lacks conserved residue(s) required for the propagation of feature annotation.</text>
</comment>
<comment type="catalytic activity">
    <reaction evidence="6 9 10">
        <text>4-methyl-5-(2-phosphooxyethyl)-thiazole + 4-amino-2-methyl-5-(diphosphooxymethyl)pyrimidine + H(+) = thiamine phosphate + diphosphate</text>
        <dbReference type="Rhea" id="RHEA:22328"/>
        <dbReference type="ChEBI" id="CHEBI:15378"/>
        <dbReference type="ChEBI" id="CHEBI:33019"/>
        <dbReference type="ChEBI" id="CHEBI:37575"/>
        <dbReference type="ChEBI" id="CHEBI:57841"/>
        <dbReference type="ChEBI" id="CHEBI:58296"/>
        <dbReference type="EC" id="2.5.1.3"/>
    </reaction>
</comment>
<evidence type="ECO:0000256" key="2">
    <source>
        <dbReference type="ARBA" id="ARBA00022679"/>
    </source>
</evidence>
<comment type="cofactor">
    <cofactor evidence="9">
        <name>Mg(2+)</name>
        <dbReference type="ChEBI" id="CHEBI:18420"/>
    </cofactor>
    <text evidence="9">Binds 1 Mg(2+) ion per subunit.</text>
</comment>
<dbReference type="RefSeq" id="WP_079734050.1">
    <property type="nucleotide sequence ID" value="NZ_LT670848.1"/>
</dbReference>
<comment type="function">
    <text evidence="9">Condenses 4-methyl-5-(beta-hydroxyethyl)thiazole monophosphate (THZ-P) and 2-methyl-4-amino-5-hydroxymethyl pyrimidine pyrophosphate (HMP-PP) to form thiamine monophosphate (TMP).</text>
</comment>
<evidence type="ECO:0000256" key="8">
    <source>
        <dbReference type="ARBA" id="ARBA00047883"/>
    </source>
</evidence>
<comment type="pathway">
    <text evidence="1 9 11">Cofactor biosynthesis; thiamine diphosphate biosynthesis; thiamine phosphate from 4-amino-2-methyl-5-diphosphomethylpyrimidine and 4-methyl-5-(2-phosphoethyl)-thiazole: step 1/1.</text>
</comment>
<feature type="binding site" evidence="9">
    <location>
        <position position="85"/>
    </location>
    <ligand>
        <name>Mg(2+)</name>
        <dbReference type="ChEBI" id="CHEBI:18420"/>
    </ligand>
</feature>
<dbReference type="GO" id="GO:0004789">
    <property type="term" value="F:thiamine-phosphate diphosphorylase activity"/>
    <property type="evidence" value="ECO:0007669"/>
    <property type="project" value="UniProtKB-UniRule"/>
</dbReference>
<evidence type="ECO:0000256" key="3">
    <source>
        <dbReference type="ARBA" id="ARBA00022723"/>
    </source>
</evidence>
<keyword evidence="4 9" id="KW-0460">Magnesium</keyword>
<comment type="catalytic activity">
    <reaction evidence="8 9 10">
        <text>2-[(2R,5Z)-2-carboxy-4-methylthiazol-5(2H)-ylidene]ethyl phosphate + 4-amino-2-methyl-5-(diphosphooxymethyl)pyrimidine + 2 H(+) = thiamine phosphate + CO2 + diphosphate</text>
        <dbReference type="Rhea" id="RHEA:47844"/>
        <dbReference type="ChEBI" id="CHEBI:15378"/>
        <dbReference type="ChEBI" id="CHEBI:16526"/>
        <dbReference type="ChEBI" id="CHEBI:33019"/>
        <dbReference type="ChEBI" id="CHEBI:37575"/>
        <dbReference type="ChEBI" id="CHEBI:57841"/>
        <dbReference type="ChEBI" id="CHEBI:62899"/>
        <dbReference type="EC" id="2.5.1.3"/>
    </reaction>
</comment>
<feature type="binding site" evidence="9">
    <location>
        <position position="65"/>
    </location>
    <ligand>
        <name>4-amino-2-methyl-5-(diphosphooxymethyl)pyrimidine</name>
        <dbReference type="ChEBI" id="CHEBI:57841"/>
    </ligand>
</feature>